<accession>A0ABY4CLY5</accession>
<evidence type="ECO:0000313" key="2">
    <source>
        <dbReference type="Proteomes" id="UP000830167"/>
    </source>
</evidence>
<dbReference type="EMBL" id="CP089291">
    <property type="protein sequence ID" value="UOF90496.1"/>
    <property type="molecule type" value="Genomic_DNA"/>
</dbReference>
<proteinExistence type="predicted"/>
<protein>
    <submittedName>
        <fullName evidence="1">Uncharacterized protein</fullName>
    </submittedName>
</protein>
<dbReference type="Proteomes" id="UP000830167">
    <property type="component" value="Chromosome"/>
</dbReference>
<organism evidence="1 2">
    <name type="scientific">Fodinisporobacter ferrooxydans</name>
    <dbReference type="NCBI Taxonomy" id="2901836"/>
    <lineage>
        <taxon>Bacteria</taxon>
        <taxon>Bacillati</taxon>
        <taxon>Bacillota</taxon>
        <taxon>Bacilli</taxon>
        <taxon>Bacillales</taxon>
        <taxon>Alicyclobacillaceae</taxon>
        <taxon>Fodinisporobacter</taxon>
    </lineage>
</organism>
<evidence type="ECO:0000313" key="1">
    <source>
        <dbReference type="EMBL" id="UOF90496.1"/>
    </source>
</evidence>
<keyword evidence="2" id="KW-1185">Reference proteome</keyword>
<name>A0ABY4CLY5_9BACL</name>
<gene>
    <name evidence="1" type="ORF">LSG31_22000</name>
</gene>
<dbReference type="RefSeq" id="WP_347437192.1">
    <property type="nucleotide sequence ID" value="NZ_CP089291.1"/>
</dbReference>
<sequence length="64" mass="7166">MDQEAMRKHIQEYVLQSYRQGTSFATAFDIAATLNVPVTLVDQALHGFRLPDGTMAPYDSATEF</sequence>
<reference evidence="1" key="1">
    <citation type="submission" date="2021-12" db="EMBL/GenBank/DDBJ databases">
        <title>Alicyclobacillaceae gen. nov., sp. nov., isolated from chalcocite enrichment system.</title>
        <authorList>
            <person name="Jiang Z."/>
        </authorList>
    </citation>
    <scope>NUCLEOTIDE SEQUENCE</scope>
    <source>
        <strain evidence="1">MYW30-H2</strain>
    </source>
</reference>